<dbReference type="EMBL" id="SRSD01000010">
    <property type="protein sequence ID" value="KAA0888784.1"/>
    <property type="molecule type" value="Genomic_DNA"/>
</dbReference>
<proteinExistence type="predicted"/>
<sequence>MSITVNLDKSKTIAHEIRRKKRAAEFAPLDIKATIAAEATAAEASRVTIREKYAVLQTNIDAATTVDTLSTIVGSM</sequence>
<dbReference type="AlphaFoldDB" id="A0A5A9X7L4"/>
<evidence type="ECO:0000313" key="2">
    <source>
        <dbReference type="Proteomes" id="UP000324298"/>
    </source>
</evidence>
<organism evidence="1 2">
    <name type="scientific">Oryzomonas rubra</name>
    <dbReference type="NCBI Taxonomy" id="2509454"/>
    <lineage>
        <taxon>Bacteria</taxon>
        <taxon>Pseudomonadati</taxon>
        <taxon>Thermodesulfobacteriota</taxon>
        <taxon>Desulfuromonadia</taxon>
        <taxon>Geobacterales</taxon>
        <taxon>Geobacteraceae</taxon>
        <taxon>Oryzomonas</taxon>
    </lineage>
</organism>
<protein>
    <submittedName>
        <fullName evidence="1">Uncharacterized protein</fullName>
    </submittedName>
</protein>
<reference evidence="1 2" key="1">
    <citation type="submission" date="2019-04" db="EMBL/GenBank/DDBJ databases">
        <title>Geobacter ruber sp. nov., ferric-reducing bacteria isolated from paddy soil.</title>
        <authorList>
            <person name="Xu Z."/>
            <person name="Masuda Y."/>
            <person name="Itoh H."/>
            <person name="Senoo K."/>
        </authorList>
    </citation>
    <scope>NUCLEOTIDE SEQUENCE [LARGE SCALE GENOMIC DNA]</scope>
    <source>
        <strain evidence="1 2">Red88</strain>
    </source>
</reference>
<name>A0A5A9X7L4_9BACT</name>
<evidence type="ECO:0000313" key="1">
    <source>
        <dbReference type="EMBL" id="KAA0888784.1"/>
    </source>
</evidence>
<dbReference type="RefSeq" id="WP_149309127.1">
    <property type="nucleotide sequence ID" value="NZ_SRSD01000010.1"/>
</dbReference>
<accession>A0A5A9X7L4</accession>
<gene>
    <name evidence="1" type="ORF">ET418_15500</name>
</gene>
<dbReference type="Proteomes" id="UP000324298">
    <property type="component" value="Unassembled WGS sequence"/>
</dbReference>
<dbReference type="OrthoDB" id="9948269at2"/>
<keyword evidence="2" id="KW-1185">Reference proteome</keyword>
<comment type="caution">
    <text evidence="1">The sequence shown here is derived from an EMBL/GenBank/DDBJ whole genome shotgun (WGS) entry which is preliminary data.</text>
</comment>